<dbReference type="STRING" id="254406.SAMN04488042_107132"/>
<accession>A0A1I4QV94</accession>
<dbReference type="EMBL" id="FOTQ01000007">
    <property type="protein sequence ID" value="SFM43695.1"/>
    <property type="molecule type" value="Genomic_DNA"/>
</dbReference>
<protein>
    <submittedName>
        <fullName evidence="2">Uncharacterized protein</fullName>
    </submittedName>
</protein>
<sequence>MSGWPAFRTDKEAAGKVFWRHHAIACAAVLIVPSLLGYIYLILFISSETKATLSWGGVDGLTIGLFASFAAFSFYFSWIGLLMGVPLAIAALKRGIAGWGMALLAGATVGQVVALVLSMPIALAMGPFLALIYWIGLRLSVPGAFVG</sequence>
<name>A0A1I4QV94_9RHOB</name>
<feature type="transmembrane region" description="Helical" evidence="1">
    <location>
        <begin position="65"/>
        <end position="90"/>
    </location>
</feature>
<feature type="transmembrane region" description="Helical" evidence="1">
    <location>
        <begin position="102"/>
        <end position="135"/>
    </location>
</feature>
<keyword evidence="1" id="KW-0812">Transmembrane</keyword>
<organism evidence="2 3">
    <name type="scientific">Shimia aestuarii</name>
    <dbReference type="NCBI Taxonomy" id="254406"/>
    <lineage>
        <taxon>Bacteria</taxon>
        <taxon>Pseudomonadati</taxon>
        <taxon>Pseudomonadota</taxon>
        <taxon>Alphaproteobacteria</taxon>
        <taxon>Rhodobacterales</taxon>
        <taxon>Roseobacteraceae</taxon>
    </lineage>
</organism>
<reference evidence="2 3" key="1">
    <citation type="submission" date="2016-10" db="EMBL/GenBank/DDBJ databases">
        <authorList>
            <person name="de Groot N.N."/>
        </authorList>
    </citation>
    <scope>NUCLEOTIDE SEQUENCE [LARGE SCALE GENOMIC DNA]</scope>
    <source>
        <strain evidence="2 3">DSM 15283</strain>
    </source>
</reference>
<proteinExistence type="predicted"/>
<evidence type="ECO:0000313" key="3">
    <source>
        <dbReference type="Proteomes" id="UP000199144"/>
    </source>
</evidence>
<dbReference type="AlphaFoldDB" id="A0A1I4QV94"/>
<feature type="transmembrane region" description="Helical" evidence="1">
    <location>
        <begin position="21"/>
        <end position="45"/>
    </location>
</feature>
<keyword evidence="1" id="KW-1133">Transmembrane helix</keyword>
<gene>
    <name evidence="2" type="ORF">SAMN04488042_107132</name>
</gene>
<keyword evidence="1" id="KW-0472">Membrane</keyword>
<dbReference type="Proteomes" id="UP000199144">
    <property type="component" value="Unassembled WGS sequence"/>
</dbReference>
<evidence type="ECO:0000313" key="2">
    <source>
        <dbReference type="EMBL" id="SFM43695.1"/>
    </source>
</evidence>
<evidence type="ECO:0000256" key="1">
    <source>
        <dbReference type="SAM" id="Phobius"/>
    </source>
</evidence>
<dbReference type="RefSeq" id="WP_093094841.1">
    <property type="nucleotide sequence ID" value="NZ_FOTQ01000007.1"/>
</dbReference>
<keyword evidence="3" id="KW-1185">Reference proteome</keyword>